<dbReference type="InterPro" id="IPR032675">
    <property type="entry name" value="LRR_dom_sf"/>
</dbReference>
<evidence type="ECO:0000259" key="1">
    <source>
        <dbReference type="Pfam" id="PF12937"/>
    </source>
</evidence>
<dbReference type="SUPFAM" id="SSF52047">
    <property type="entry name" value="RNI-like"/>
    <property type="match status" value="1"/>
</dbReference>
<accession>A0A1C7M9Y1</accession>
<dbReference type="Proteomes" id="UP000092993">
    <property type="component" value="Unassembled WGS sequence"/>
</dbReference>
<dbReference type="SUPFAM" id="SSF81383">
    <property type="entry name" value="F-box domain"/>
    <property type="match status" value="1"/>
</dbReference>
<protein>
    <recommendedName>
        <fullName evidence="1">F-box domain-containing protein</fullName>
    </recommendedName>
</protein>
<evidence type="ECO:0000313" key="2">
    <source>
        <dbReference type="EMBL" id="OBZ73189.1"/>
    </source>
</evidence>
<dbReference type="Pfam" id="PF12937">
    <property type="entry name" value="F-box-like"/>
    <property type="match status" value="1"/>
</dbReference>
<reference evidence="2 3" key="1">
    <citation type="submission" date="2016-03" db="EMBL/GenBank/DDBJ databases">
        <title>Whole genome sequencing of Grifola frondosa 9006-11.</title>
        <authorList>
            <person name="Min B."/>
            <person name="Park H."/>
            <person name="Kim J.-G."/>
            <person name="Cho H."/>
            <person name="Oh Y.-L."/>
            <person name="Kong W.-S."/>
            <person name="Choi I.-G."/>
        </authorList>
    </citation>
    <scope>NUCLEOTIDE SEQUENCE [LARGE SCALE GENOMIC DNA]</scope>
    <source>
        <strain evidence="2 3">9006-11</strain>
    </source>
</reference>
<dbReference type="InterPro" id="IPR001810">
    <property type="entry name" value="F-box_dom"/>
</dbReference>
<dbReference type="STRING" id="5627.A0A1C7M9Y1"/>
<sequence length="548" mass="61022">MHPPAQCPLCAVLTPVSFSSGATSQILNAAAKMKGSSRSAISEDISLKELAEVLLCRAQEAASNDASKMSLELIRDLDRILTSTLCIVRDMLDSRQRSISLPPEILSAIFQFVPRSPRINGDDLVCEPANVNTMELIPLTTVCHRWREIALSIPSLWSSISDRHPPSFLERSRSEDLILTVTKEPKADHFMYDLLRSGGSRIREMYWREMYWRVNLSLHLAFPAPRLRVLHLSLQCGCLPPGAVLFQGHTPQLEYLTLRSYYGTPSESILSLTHLCLSNIQDIGLDDTLSLLSKTPNLENLVVKGVYVWGPSKTSSVPLKNLTRLTLELMETEPVSSLISHLEISPSVVVQAIYCGSDDEYNAFCSLFTALSFIPTKLEVAGIPRHSGGVVISAVNSSSALRCISGACLFFHQRSLREVEQDIREIWIHPGRDMLSTISERKWIHLETLVGCGYSLKSILKYLSTPPECPSAPGLSTIRLIQKSPYKKIGLSVGRKVKERFMLARKECAAVKLVIEHHVLQRDAGHRVTPEVEALLNPLNTSSSRRHR</sequence>
<organism evidence="2 3">
    <name type="scientific">Grifola frondosa</name>
    <name type="common">Maitake</name>
    <name type="synonym">Polyporus frondosus</name>
    <dbReference type="NCBI Taxonomy" id="5627"/>
    <lineage>
        <taxon>Eukaryota</taxon>
        <taxon>Fungi</taxon>
        <taxon>Dikarya</taxon>
        <taxon>Basidiomycota</taxon>
        <taxon>Agaricomycotina</taxon>
        <taxon>Agaricomycetes</taxon>
        <taxon>Polyporales</taxon>
        <taxon>Grifolaceae</taxon>
        <taxon>Grifola</taxon>
    </lineage>
</organism>
<dbReference type="Gene3D" id="3.80.10.10">
    <property type="entry name" value="Ribonuclease Inhibitor"/>
    <property type="match status" value="1"/>
</dbReference>
<dbReference type="OrthoDB" id="2269034at2759"/>
<comment type="caution">
    <text evidence="2">The sequence shown here is derived from an EMBL/GenBank/DDBJ whole genome shotgun (WGS) entry which is preliminary data.</text>
</comment>
<dbReference type="AlphaFoldDB" id="A0A1C7M9Y1"/>
<evidence type="ECO:0000313" key="3">
    <source>
        <dbReference type="Proteomes" id="UP000092993"/>
    </source>
</evidence>
<name>A0A1C7M9Y1_GRIFR</name>
<proteinExistence type="predicted"/>
<feature type="domain" description="F-box" evidence="1">
    <location>
        <begin position="100"/>
        <end position="161"/>
    </location>
</feature>
<gene>
    <name evidence="2" type="ORF">A0H81_07329</name>
</gene>
<dbReference type="InterPro" id="IPR036047">
    <property type="entry name" value="F-box-like_dom_sf"/>
</dbReference>
<keyword evidence="3" id="KW-1185">Reference proteome</keyword>
<dbReference type="EMBL" id="LUGG01000007">
    <property type="protein sequence ID" value="OBZ73189.1"/>
    <property type="molecule type" value="Genomic_DNA"/>
</dbReference>
<dbReference type="Gene3D" id="1.20.1280.50">
    <property type="match status" value="1"/>
</dbReference>